<dbReference type="InterPro" id="IPR011047">
    <property type="entry name" value="Quinoprotein_ADH-like_sf"/>
</dbReference>
<keyword evidence="2" id="KW-0812">Transmembrane</keyword>
<feature type="transmembrane region" description="Helical" evidence="2">
    <location>
        <begin position="84"/>
        <end position="105"/>
    </location>
</feature>
<protein>
    <submittedName>
        <fullName evidence="4">PQQ-binding-like beta-propeller repeat protein</fullName>
    </submittedName>
</protein>
<proteinExistence type="predicted"/>
<dbReference type="PANTHER" id="PTHR34512:SF30">
    <property type="entry name" value="OUTER MEMBRANE PROTEIN ASSEMBLY FACTOR BAMB"/>
    <property type="match status" value="1"/>
</dbReference>
<evidence type="ECO:0000259" key="3">
    <source>
        <dbReference type="Pfam" id="PF13360"/>
    </source>
</evidence>
<evidence type="ECO:0000256" key="2">
    <source>
        <dbReference type="SAM" id="Phobius"/>
    </source>
</evidence>
<name>A0ABR8RQ30_9CELL</name>
<sequence>MAPRRREHDAHAVELVEVAELDDDFDAGPAGATGRTTGSGGAHPGGTAAGRAGAGSSSVGAGRPPGGADIPGAHGRTRGRPVRVVLAVVLLGCGVGASLAVGAVLERARADRVAAQAGGLWPVASEPASLWRASTGEGLPAAVDGQVVLTGAEGAVTARDVTTGDELWTVHLPPGPTTCGPDLLDPAVQGSPLVCVTDRGAPVGAGRSDDGFPFLVSVLDRTGQVVGSRALTAGVEAAAPLAGGRVATAARGADGVVVTWEGALDGAVERVRTVGVAPAPVDAVGSTGAEGTSTADAPVADVGLVVARGLLHVRSGDVSETFDAAGDSSAEFSSAQARGWLRERGLPGGSSARVVDDRRTGQEDRVDVVGPDGRQRFSVAGEPFVPQVTDGGPPQVLVVRMPGFTGYDATTGHRLWHREEWPEVLWLQTDDVVVMESGSRLLALETRTGREVWQRWLPTEIVRVFTDGDSVLLATVGDVPGGTDGASTSVVSVSLFDGRTEWRRTLDGEYHEVVSAQGMLFALTRTEVVRLGRGTRRYRVGDLSHR</sequence>
<dbReference type="RefSeq" id="WP_191795389.1">
    <property type="nucleotide sequence ID" value="NZ_JACSQQ010000007.1"/>
</dbReference>
<accession>A0ABR8RQ30</accession>
<dbReference type="Proteomes" id="UP000641803">
    <property type="component" value="Unassembled WGS sequence"/>
</dbReference>
<evidence type="ECO:0000256" key="1">
    <source>
        <dbReference type="SAM" id="MobiDB-lite"/>
    </source>
</evidence>
<feature type="compositionally biased region" description="Gly residues" evidence="1">
    <location>
        <begin position="37"/>
        <end position="48"/>
    </location>
</feature>
<organism evidence="4 5">
    <name type="scientific">Oerskovia rustica</name>
    <dbReference type="NCBI Taxonomy" id="2762237"/>
    <lineage>
        <taxon>Bacteria</taxon>
        <taxon>Bacillati</taxon>
        <taxon>Actinomycetota</taxon>
        <taxon>Actinomycetes</taxon>
        <taxon>Micrococcales</taxon>
        <taxon>Cellulomonadaceae</taxon>
        <taxon>Oerskovia</taxon>
    </lineage>
</organism>
<dbReference type="Pfam" id="PF13360">
    <property type="entry name" value="PQQ_2"/>
    <property type="match status" value="1"/>
</dbReference>
<evidence type="ECO:0000313" key="4">
    <source>
        <dbReference type="EMBL" id="MBD7949892.1"/>
    </source>
</evidence>
<dbReference type="SUPFAM" id="SSF50998">
    <property type="entry name" value="Quinoprotein alcohol dehydrogenase-like"/>
    <property type="match status" value="2"/>
</dbReference>
<reference evidence="4 5" key="1">
    <citation type="submission" date="2020-08" db="EMBL/GenBank/DDBJ databases">
        <title>A Genomic Blueprint of the Chicken Gut Microbiome.</title>
        <authorList>
            <person name="Gilroy R."/>
            <person name="Ravi A."/>
            <person name="Getino M."/>
            <person name="Pursley I."/>
            <person name="Horton D.L."/>
            <person name="Alikhan N.-F."/>
            <person name="Baker D."/>
            <person name="Gharbi K."/>
            <person name="Hall N."/>
            <person name="Watson M."/>
            <person name="Adriaenssens E.M."/>
            <person name="Foster-Nyarko E."/>
            <person name="Jarju S."/>
            <person name="Secka A."/>
            <person name="Antonio M."/>
            <person name="Oren A."/>
            <person name="Chaudhuri R."/>
            <person name="La Ragione R.M."/>
            <person name="Hildebrand F."/>
            <person name="Pallen M.J."/>
        </authorList>
    </citation>
    <scope>NUCLEOTIDE SEQUENCE [LARGE SCALE GENOMIC DNA]</scope>
    <source>
        <strain evidence="4 5">Sa4CUA1</strain>
    </source>
</reference>
<feature type="domain" description="Pyrrolo-quinoline quinone repeat" evidence="3">
    <location>
        <begin position="400"/>
        <end position="533"/>
    </location>
</feature>
<keyword evidence="2" id="KW-1133">Transmembrane helix</keyword>
<feature type="compositionally biased region" description="Low complexity" evidence="1">
    <location>
        <begin position="27"/>
        <end position="36"/>
    </location>
</feature>
<evidence type="ECO:0000313" key="5">
    <source>
        <dbReference type="Proteomes" id="UP000641803"/>
    </source>
</evidence>
<keyword evidence="5" id="KW-1185">Reference proteome</keyword>
<dbReference type="PANTHER" id="PTHR34512">
    <property type="entry name" value="CELL SURFACE PROTEIN"/>
    <property type="match status" value="1"/>
</dbReference>
<comment type="caution">
    <text evidence="4">The sequence shown here is derived from an EMBL/GenBank/DDBJ whole genome shotgun (WGS) entry which is preliminary data.</text>
</comment>
<dbReference type="InterPro" id="IPR002372">
    <property type="entry name" value="PQQ_rpt_dom"/>
</dbReference>
<dbReference type="EMBL" id="JACSQQ010000007">
    <property type="protein sequence ID" value="MBD7949892.1"/>
    <property type="molecule type" value="Genomic_DNA"/>
</dbReference>
<dbReference type="InterPro" id="IPR015943">
    <property type="entry name" value="WD40/YVTN_repeat-like_dom_sf"/>
</dbReference>
<feature type="region of interest" description="Disordered" evidence="1">
    <location>
        <begin position="24"/>
        <end position="77"/>
    </location>
</feature>
<keyword evidence="2" id="KW-0472">Membrane</keyword>
<dbReference type="Gene3D" id="2.130.10.10">
    <property type="entry name" value="YVTN repeat-like/Quinoprotein amine dehydrogenase"/>
    <property type="match status" value="2"/>
</dbReference>
<feature type="compositionally biased region" description="Low complexity" evidence="1">
    <location>
        <begin position="49"/>
        <end position="68"/>
    </location>
</feature>
<gene>
    <name evidence="4" type="ORF">H9652_05665</name>
</gene>